<reference evidence="3 4" key="1">
    <citation type="submission" date="2020-03" db="EMBL/GenBank/DDBJ databases">
        <title>WGS of actinomycetes isolated from Thailand.</title>
        <authorList>
            <person name="Thawai C."/>
        </authorList>
    </citation>
    <scope>NUCLEOTIDE SEQUENCE [LARGE SCALE GENOMIC DNA]</scope>
    <source>
        <strain evidence="3 4">PLAI 1-29</strain>
    </source>
</reference>
<dbReference type="PANTHER" id="PTHR30290:SF65">
    <property type="entry name" value="MONOACYL PHOSPHATIDYLINOSITOL TETRAMANNOSIDE-BINDING PROTEIN LPQW-RELATED"/>
    <property type="match status" value="1"/>
</dbReference>
<evidence type="ECO:0000313" key="4">
    <source>
        <dbReference type="Proteomes" id="UP000695264"/>
    </source>
</evidence>
<dbReference type="PANTHER" id="PTHR30290">
    <property type="entry name" value="PERIPLASMIC BINDING COMPONENT OF ABC TRANSPORTER"/>
    <property type="match status" value="1"/>
</dbReference>
<dbReference type="Pfam" id="PF00496">
    <property type="entry name" value="SBP_bac_5"/>
    <property type="match status" value="1"/>
</dbReference>
<feature type="domain" description="Solute-binding protein family 5" evidence="2">
    <location>
        <begin position="105"/>
        <end position="503"/>
    </location>
</feature>
<comment type="caution">
    <text evidence="3">The sequence shown here is derived from an EMBL/GenBank/DDBJ whole genome shotgun (WGS) entry which is preliminary data.</text>
</comment>
<name>A0ABX1BTI4_9ACTN</name>
<keyword evidence="4" id="KW-1185">Reference proteome</keyword>
<dbReference type="EMBL" id="JAATEN010000006">
    <property type="protein sequence ID" value="NJQ01022.1"/>
    <property type="molecule type" value="Genomic_DNA"/>
</dbReference>
<protein>
    <submittedName>
        <fullName evidence="3">ABC transporter family substrate-binding protein</fullName>
    </submittedName>
</protein>
<dbReference type="CDD" id="cd08501">
    <property type="entry name" value="PBP2_Lpqw"/>
    <property type="match status" value="1"/>
</dbReference>
<evidence type="ECO:0000313" key="3">
    <source>
        <dbReference type="EMBL" id="NJQ01022.1"/>
    </source>
</evidence>
<dbReference type="PIRSF" id="PIRSF002741">
    <property type="entry name" value="MppA"/>
    <property type="match status" value="1"/>
</dbReference>
<evidence type="ECO:0000256" key="1">
    <source>
        <dbReference type="SAM" id="MobiDB-lite"/>
    </source>
</evidence>
<feature type="region of interest" description="Disordered" evidence="1">
    <location>
        <begin position="381"/>
        <end position="420"/>
    </location>
</feature>
<dbReference type="Proteomes" id="UP000695264">
    <property type="component" value="Unassembled WGS sequence"/>
</dbReference>
<accession>A0ABX1BTI4</accession>
<feature type="region of interest" description="Disordered" evidence="1">
    <location>
        <begin position="19"/>
        <end position="38"/>
    </location>
</feature>
<feature type="region of interest" description="Disordered" evidence="1">
    <location>
        <begin position="341"/>
        <end position="366"/>
    </location>
</feature>
<organism evidence="3 4">
    <name type="scientific">Streptomyces zingiberis</name>
    <dbReference type="NCBI Taxonomy" id="2053010"/>
    <lineage>
        <taxon>Bacteria</taxon>
        <taxon>Bacillati</taxon>
        <taxon>Actinomycetota</taxon>
        <taxon>Actinomycetes</taxon>
        <taxon>Kitasatosporales</taxon>
        <taxon>Streptomycetaceae</taxon>
        <taxon>Streptomyces</taxon>
    </lineage>
</organism>
<dbReference type="InterPro" id="IPR000914">
    <property type="entry name" value="SBP_5_dom"/>
</dbReference>
<sequence length="602" mass="64353">MLLAAVVLAGGAGLAGCGGDDKSAAATAPPDIAATDRGKVRDGGTLRWAVDSPPATLNAFHADSDATTDRVAGAALPALFTLDPAGRPRRNPDYLRSAEVVRREPAQVVVYRLNPRARWTDGRPLGLADFRAQWEALSGRDRAYWTARNAGYDRIERVEQGRNDSEIQVVFAQPYADWRALFTPLYPKSATAGADAFNEDTRTALRATAGPYAPGGRDKRKGTVTLVRNPRWWGERPKLDRIVLTPVSRERRPAALADGRLDVAEIGPPEVESVRVAAGRGDGRAAAFRRIELRRSLAPGYTQLALNGGRGPLADDQVRRAVARAVDRTALAEAVLKPLELPARPPGSHLQLAGQPGYRDNSGALGRQDAGTARAMLAEAGWRPGAPGPGSAGSSETEVDAAPGEREDGAGRTGGTHRALPGDAQVLRKDGRPLTLDFVLPKGHGAEPLRTVADRIAQMLAAVGVRTRIEEVEGKTFFRDHVASGDYDLALYSWPATAFPATDARPIFAKPRPAPDGSLTVEQNYTGVGTDRIDQLFAQAAGELDEAAAQELMSRADARIWAAAGALPLYQRPEVVAARPQVVNAGAFGFATPRWQDMGFRR</sequence>
<dbReference type="Gene3D" id="3.10.105.10">
    <property type="entry name" value="Dipeptide-binding Protein, Domain 3"/>
    <property type="match status" value="1"/>
</dbReference>
<dbReference type="InterPro" id="IPR039424">
    <property type="entry name" value="SBP_5"/>
</dbReference>
<proteinExistence type="predicted"/>
<evidence type="ECO:0000259" key="2">
    <source>
        <dbReference type="Pfam" id="PF00496"/>
    </source>
</evidence>
<feature type="compositionally biased region" description="Low complexity" evidence="1">
    <location>
        <begin position="24"/>
        <end position="33"/>
    </location>
</feature>
<dbReference type="SUPFAM" id="SSF53850">
    <property type="entry name" value="Periplasmic binding protein-like II"/>
    <property type="match status" value="1"/>
</dbReference>
<dbReference type="InterPro" id="IPR030678">
    <property type="entry name" value="Peptide/Ni-bd"/>
</dbReference>
<dbReference type="Gene3D" id="3.40.190.10">
    <property type="entry name" value="Periplasmic binding protein-like II"/>
    <property type="match status" value="1"/>
</dbReference>
<gene>
    <name evidence="3" type="ORF">HCK00_10885</name>
</gene>
<dbReference type="Gene3D" id="3.90.76.10">
    <property type="entry name" value="Dipeptide-binding Protein, Domain 1"/>
    <property type="match status" value="1"/>
</dbReference>